<keyword evidence="3" id="KW-0067">ATP-binding</keyword>
<dbReference type="PANTHER" id="PTHR33295:SF7">
    <property type="entry name" value="ATPASE"/>
    <property type="match status" value="1"/>
</dbReference>
<feature type="domain" description="DUF4143" evidence="2">
    <location>
        <begin position="231"/>
        <end position="397"/>
    </location>
</feature>
<organism evidence="3 4">
    <name type="scientific">Parafannyhessea umbonata</name>
    <dbReference type="NCBI Taxonomy" id="604330"/>
    <lineage>
        <taxon>Bacteria</taxon>
        <taxon>Bacillati</taxon>
        <taxon>Actinomycetota</taxon>
        <taxon>Coriobacteriia</taxon>
        <taxon>Coriobacteriales</taxon>
        <taxon>Atopobiaceae</taxon>
        <taxon>Parafannyhessea</taxon>
    </lineage>
</organism>
<sequence length="447" mass="49890">MHREAMEDLRKWAASPRRKPLVVTGARQVGKTWLVLEFGRRCFDAVAHVTFLDNEVMKSVFAGSLEPDRLLAAISAYTGTDASNGKTLVFLDEIQECPRAIASLKRFCEDRPDVPVVAAGSLLGVAMNRSSSARDESKRVSWPVGKVDYLDMHPMTFREFVEAVGQPQLARLLRSDSLELASAMGEKYDDLLRTYLFTGGMPEAVQAYLDTNLLAESRKVQLRLLRDYEFDFSKHVAAPADSERIREVWRSVPTQVSRESGINKFAYSKVRAGGRGREYRDAVSWLVDAGLVTRVSRVSRPGIPLRAHADERSFKLFLLDVGLLGAAYGPDQEIVLNGDALYAQGKGAYAEQYVCQQLVAGNACVPYYWSADGRTEKGEVDFVYECRGKVVPLEVKSDENVRSRSLAKFAKEFGIERCQRLSLRGYRDEGWLVNLPLFAANVLPAAL</sequence>
<dbReference type="Pfam" id="PF13173">
    <property type="entry name" value="AAA_14"/>
    <property type="match status" value="1"/>
</dbReference>
<gene>
    <name evidence="3" type="ORF">FYJ69_10310</name>
</gene>
<dbReference type="EMBL" id="VUND01000003">
    <property type="protein sequence ID" value="MST61269.1"/>
    <property type="molecule type" value="Genomic_DNA"/>
</dbReference>
<evidence type="ECO:0000313" key="3">
    <source>
        <dbReference type="EMBL" id="MST61269.1"/>
    </source>
</evidence>
<protein>
    <submittedName>
        <fullName evidence="3">ATP-binding protein</fullName>
    </submittedName>
</protein>
<dbReference type="AlphaFoldDB" id="A0A6N7XD99"/>
<feature type="domain" description="AAA" evidence="1">
    <location>
        <begin position="18"/>
        <end position="160"/>
    </location>
</feature>
<dbReference type="PANTHER" id="PTHR33295">
    <property type="entry name" value="ATPASE"/>
    <property type="match status" value="1"/>
</dbReference>
<dbReference type="Gene3D" id="3.40.50.300">
    <property type="entry name" value="P-loop containing nucleotide triphosphate hydrolases"/>
    <property type="match status" value="1"/>
</dbReference>
<reference evidence="3 4" key="1">
    <citation type="submission" date="2019-08" db="EMBL/GenBank/DDBJ databases">
        <title>In-depth cultivation of the pig gut microbiome towards novel bacterial diversity and tailored functional studies.</title>
        <authorList>
            <person name="Wylensek D."/>
            <person name="Hitch T.C.A."/>
            <person name="Clavel T."/>
        </authorList>
    </citation>
    <scope>NUCLEOTIDE SEQUENCE [LARGE SCALE GENOMIC DNA]</scope>
    <source>
        <strain evidence="3 4">WB01_CNA04</strain>
    </source>
</reference>
<dbReference type="Proteomes" id="UP000434342">
    <property type="component" value="Unassembled WGS sequence"/>
</dbReference>
<dbReference type="Pfam" id="PF13635">
    <property type="entry name" value="DUF4143"/>
    <property type="match status" value="1"/>
</dbReference>
<name>A0A6N7XD99_9ACTN</name>
<evidence type="ECO:0000313" key="4">
    <source>
        <dbReference type="Proteomes" id="UP000434342"/>
    </source>
</evidence>
<dbReference type="InterPro" id="IPR041682">
    <property type="entry name" value="AAA_14"/>
</dbReference>
<evidence type="ECO:0000259" key="1">
    <source>
        <dbReference type="Pfam" id="PF13173"/>
    </source>
</evidence>
<evidence type="ECO:0000259" key="2">
    <source>
        <dbReference type="Pfam" id="PF13635"/>
    </source>
</evidence>
<dbReference type="SUPFAM" id="SSF52540">
    <property type="entry name" value="P-loop containing nucleoside triphosphate hydrolases"/>
    <property type="match status" value="1"/>
</dbReference>
<keyword evidence="3" id="KW-0547">Nucleotide-binding</keyword>
<dbReference type="InterPro" id="IPR027417">
    <property type="entry name" value="P-loop_NTPase"/>
</dbReference>
<accession>A0A6N7XD99</accession>
<dbReference type="GO" id="GO:0005524">
    <property type="term" value="F:ATP binding"/>
    <property type="evidence" value="ECO:0007669"/>
    <property type="project" value="UniProtKB-KW"/>
</dbReference>
<dbReference type="InterPro" id="IPR025420">
    <property type="entry name" value="DUF4143"/>
</dbReference>
<comment type="caution">
    <text evidence="3">The sequence shown here is derived from an EMBL/GenBank/DDBJ whole genome shotgun (WGS) entry which is preliminary data.</text>
</comment>
<proteinExistence type="predicted"/>